<reference evidence="2 3" key="1">
    <citation type="submission" date="2018-09" db="EMBL/GenBank/DDBJ databases">
        <title>Genomic investigation of the strawberry pathogen Phytophthora fragariae indicates pathogenicity is determined by transcriptional variation in three key races.</title>
        <authorList>
            <person name="Adams T.M."/>
            <person name="Armitage A.D."/>
            <person name="Sobczyk M.K."/>
            <person name="Bates H.J."/>
            <person name="Dunwell J.M."/>
            <person name="Nellist C.F."/>
            <person name="Harrison R.J."/>
        </authorList>
    </citation>
    <scope>NUCLEOTIDE SEQUENCE [LARGE SCALE GENOMIC DNA]</scope>
    <source>
        <strain evidence="2 3">SCRP324</strain>
    </source>
</reference>
<dbReference type="EMBL" id="QXFU01004929">
    <property type="protein sequence ID" value="KAE8966419.1"/>
    <property type="molecule type" value="Genomic_DNA"/>
</dbReference>
<gene>
    <name evidence="2" type="ORF">PR002_g28369</name>
</gene>
<evidence type="ECO:0000313" key="2">
    <source>
        <dbReference type="EMBL" id="KAE8966419.1"/>
    </source>
</evidence>
<sequence length="222" mass="22940">MHLRLPTGYEPKITRAAADEDPVETTCDVDKESTPRIEQDKAPKAQESGSCVTSEMPVMRQTSEMLEGNGGMVDWLAKGASSRLLDRRKRAQLCGSVKGVCGDSDGLARSGWDVGDAASGGAGDAASGGASDAASRGASDAASGGAGDAQGEGEDGRVQDAQGGARAVSPRTHTLDDGGKVLRWGARTDTKLMSSRGSVGSGVATWELRLQSCVQEHRLGMF</sequence>
<evidence type="ECO:0000256" key="1">
    <source>
        <dbReference type="SAM" id="MobiDB-lite"/>
    </source>
</evidence>
<organism evidence="2 3">
    <name type="scientific">Phytophthora rubi</name>
    <dbReference type="NCBI Taxonomy" id="129364"/>
    <lineage>
        <taxon>Eukaryota</taxon>
        <taxon>Sar</taxon>
        <taxon>Stramenopiles</taxon>
        <taxon>Oomycota</taxon>
        <taxon>Peronosporomycetes</taxon>
        <taxon>Peronosporales</taxon>
        <taxon>Peronosporaceae</taxon>
        <taxon>Phytophthora</taxon>
    </lineage>
</organism>
<comment type="caution">
    <text evidence="2">The sequence shown here is derived from an EMBL/GenBank/DDBJ whole genome shotgun (WGS) entry which is preliminary data.</text>
</comment>
<feature type="compositionally biased region" description="Basic and acidic residues" evidence="1">
    <location>
        <begin position="28"/>
        <end position="44"/>
    </location>
</feature>
<dbReference type="AlphaFoldDB" id="A0A6A3H9M2"/>
<protein>
    <submittedName>
        <fullName evidence="2">Uncharacterized protein</fullName>
    </submittedName>
</protein>
<evidence type="ECO:0000313" key="3">
    <source>
        <dbReference type="Proteomes" id="UP000435112"/>
    </source>
</evidence>
<feature type="compositionally biased region" description="Low complexity" evidence="1">
    <location>
        <begin position="124"/>
        <end position="143"/>
    </location>
</feature>
<accession>A0A6A3H9M2</accession>
<proteinExistence type="predicted"/>
<dbReference type="Proteomes" id="UP000435112">
    <property type="component" value="Unassembled WGS sequence"/>
</dbReference>
<feature type="region of interest" description="Disordered" evidence="1">
    <location>
        <begin position="119"/>
        <end position="179"/>
    </location>
</feature>
<name>A0A6A3H9M2_9STRA</name>
<feature type="region of interest" description="Disordered" evidence="1">
    <location>
        <begin position="1"/>
        <end position="56"/>
    </location>
</feature>